<name>A0ABD4TFL5_9EURY</name>
<gene>
    <name evidence="1" type="ORF">DIC75_10145</name>
</gene>
<dbReference type="PANTHER" id="PTHR34301">
    <property type="entry name" value="DNA-BINDING PROTEIN-RELATED"/>
    <property type="match status" value="1"/>
</dbReference>
<dbReference type="Gene3D" id="3.40.50.300">
    <property type="entry name" value="P-loop containing nucleotide triphosphate hydrolases"/>
    <property type="match status" value="1"/>
</dbReference>
<keyword evidence="2" id="KW-1185">Reference proteome</keyword>
<proteinExistence type="predicted"/>
<dbReference type="SUPFAM" id="SSF52540">
    <property type="entry name" value="P-loop containing nucleoside triphosphate hydrolases"/>
    <property type="match status" value="1"/>
</dbReference>
<reference evidence="1 2" key="1">
    <citation type="submission" date="2018-05" db="EMBL/GenBank/DDBJ databases">
        <title>Isolation and characterization of genus Methanoculleus species and their viruses from deep sea marine sediment offshore southwestern Taiwan.</title>
        <authorList>
            <person name="Wei W.-H."/>
            <person name="Chen W.-C."/>
            <person name="Lai M.-C."/>
            <person name="Chen S.-C."/>
        </authorList>
    </citation>
    <scope>NUCLEOTIDE SEQUENCE [LARGE SCALE GENOMIC DNA]</scope>
    <source>
        <strain evidence="1 2">CWC-02</strain>
    </source>
</reference>
<dbReference type="Proteomes" id="UP001523230">
    <property type="component" value="Unassembled WGS sequence"/>
</dbReference>
<evidence type="ECO:0008006" key="3">
    <source>
        <dbReference type="Google" id="ProtNLM"/>
    </source>
</evidence>
<evidence type="ECO:0000313" key="2">
    <source>
        <dbReference type="Proteomes" id="UP001523230"/>
    </source>
</evidence>
<dbReference type="EMBL" id="QFDM01000003">
    <property type="protein sequence ID" value="MCM2466658.1"/>
    <property type="molecule type" value="Genomic_DNA"/>
</dbReference>
<comment type="caution">
    <text evidence="1">The sequence shown here is derived from an EMBL/GenBank/DDBJ whole genome shotgun (WGS) entry which is preliminary data.</text>
</comment>
<sequence>MLYNIFIRCYMLPVGSPATGDDFIDRERETAFILDTIEKDHVMLVAPRRFGKTSIMRKIERDLASRHKPCVFLEVESVNSPGEFITDLVTALIECGGANHKTRFFSALGKAFARLQESIDEIETPVFRAKLRSRLRAEFSDDWHEKTKNLDAIFAEVDGPVCIILDEFPVAIQNMEADDARKFLHWFRRLRQVSPGVRFIVGGSVSIDHVVYDVGGTPVINDFRRVSIDGFEEDVALSVVEQVFRGEGWEYSPEIGRAVLDCVGDPCIPYFLMIVLSGLKEEVDISGGAPSPALVDQVYNKRILGSEGRHYFEHYSRRLQITYSDAEAKAARAILSAVSAAESLPAVIAYDIFRRSTASESEDAFLALLAQLNHDFYVTSDTPGELRFYSKMLRDWWRIYHAGTW</sequence>
<dbReference type="AlphaFoldDB" id="A0ABD4TFL5"/>
<dbReference type="PANTHER" id="PTHR34301:SF8">
    <property type="entry name" value="ATPASE DOMAIN-CONTAINING PROTEIN"/>
    <property type="match status" value="1"/>
</dbReference>
<organism evidence="1 2">
    <name type="scientific">Methanoculleus oceani</name>
    <dbReference type="NCBI Taxonomy" id="2184756"/>
    <lineage>
        <taxon>Archaea</taxon>
        <taxon>Methanobacteriati</taxon>
        <taxon>Methanobacteriota</taxon>
        <taxon>Stenosarchaea group</taxon>
        <taxon>Methanomicrobia</taxon>
        <taxon>Methanomicrobiales</taxon>
        <taxon>Methanomicrobiaceae</taxon>
        <taxon>Methanoculleus</taxon>
    </lineage>
</organism>
<evidence type="ECO:0000313" key="1">
    <source>
        <dbReference type="EMBL" id="MCM2466658.1"/>
    </source>
</evidence>
<dbReference type="InterPro" id="IPR027417">
    <property type="entry name" value="P-loop_NTPase"/>
</dbReference>
<protein>
    <recommendedName>
        <fullName evidence="3">ATPase</fullName>
    </recommendedName>
</protein>
<accession>A0ABD4TFL5</accession>